<dbReference type="Gene3D" id="1.25.40.20">
    <property type="entry name" value="Ankyrin repeat-containing domain"/>
    <property type="match status" value="1"/>
</dbReference>
<gene>
    <name evidence="1" type="ordered locus">Fluta_3959</name>
</gene>
<reference evidence="1 2" key="1">
    <citation type="journal article" date="2011" name="Stand. Genomic Sci.">
        <title>Complete genome sequence of the gliding freshwater bacterium Fluviicola taffensis type strain (RW262).</title>
        <authorList>
            <person name="Woyke T."/>
            <person name="Chertkov O."/>
            <person name="Lapidus A."/>
            <person name="Nolan M."/>
            <person name="Lucas S."/>
            <person name="Del Rio T.G."/>
            <person name="Tice H."/>
            <person name="Cheng J.F."/>
            <person name="Tapia R."/>
            <person name="Han C."/>
            <person name="Goodwin L."/>
            <person name="Pitluck S."/>
            <person name="Liolios K."/>
            <person name="Pagani I."/>
            <person name="Ivanova N."/>
            <person name="Huntemann M."/>
            <person name="Mavromatis K."/>
            <person name="Mikhailova N."/>
            <person name="Pati A."/>
            <person name="Chen A."/>
            <person name="Palaniappan K."/>
            <person name="Land M."/>
            <person name="Hauser L."/>
            <person name="Brambilla E.M."/>
            <person name="Rohde M."/>
            <person name="Mwirichia R."/>
            <person name="Sikorski J."/>
            <person name="Tindall B.J."/>
            <person name="Goker M."/>
            <person name="Bristow J."/>
            <person name="Eisen J.A."/>
            <person name="Markowitz V."/>
            <person name="Hugenholtz P."/>
            <person name="Klenk H.P."/>
            <person name="Kyrpides N.C."/>
        </authorList>
    </citation>
    <scope>NUCLEOTIDE SEQUENCE [LARGE SCALE GENOMIC DNA]</scope>
    <source>
        <strain evidence="2">DSM 16823 / RW262 / RW262</strain>
    </source>
</reference>
<dbReference type="SUPFAM" id="SSF48403">
    <property type="entry name" value="Ankyrin repeat"/>
    <property type="match status" value="1"/>
</dbReference>
<evidence type="ECO:0000313" key="1">
    <source>
        <dbReference type="EMBL" id="AEA45923.1"/>
    </source>
</evidence>
<sequence>MQLDKELKKHIDNHDVEAVRNLVSNSTAEDFSISIHTCLNFRDPWFPLKGYADICEICCSSGIFDLNVIENKKTPLTALAMQCHNSTEEYSKLFDSFLKNGADPNVLDGYGWSSLAYVINKLNVSPKIVESLIDAQANINLIVSSKDFIGIKKRSILGMAYYNSPHFFSKLKKQGATMTEEEILELKERNLPLEPESN</sequence>
<dbReference type="eggNOG" id="COG0666">
    <property type="taxonomic scope" value="Bacteria"/>
</dbReference>
<name>F2IHW4_FLUTR</name>
<accession>F2IHW4</accession>
<dbReference type="RefSeq" id="WP_013688681.1">
    <property type="nucleotide sequence ID" value="NC_015321.1"/>
</dbReference>
<dbReference type="Proteomes" id="UP000007463">
    <property type="component" value="Chromosome"/>
</dbReference>
<evidence type="ECO:0000313" key="2">
    <source>
        <dbReference type="Proteomes" id="UP000007463"/>
    </source>
</evidence>
<reference evidence="2" key="2">
    <citation type="submission" date="2011-02" db="EMBL/GenBank/DDBJ databases">
        <title>The complete genome of Fluviicola taffensis DSM 16823.</title>
        <authorList>
            <consortium name="US DOE Joint Genome Institute (JGI-PGF)"/>
            <person name="Lucas S."/>
            <person name="Copeland A."/>
            <person name="Lapidus A."/>
            <person name="Bruce D."/>
            <person name="Goodwin L."/>
            <person name="Pitluck S."/>
            <person name="Kyrpides N."/>
            <person name="Mavromatis K."/>
            <person name="Ivanova N."/>
            <person name="Mikhailova N."/>
            <person name="Pagani I."/>
            <person name="Chertkov O."/>
            <person name="Detter J.C."/>
            <person name="Han C."/>
            <person name="Tapia R."/>
            <person name="Land M."/>
            <person name="Hauser L."/>
            <person name="Markowitz V."/>
            <person name="Cheng J.-F."/>
            <person name="Hugenholtz P."/>
            <person name="Woyke T."/>
            <person name="Wu D."/>
            <person name="Tindall B."/>
            <person name="Pomrenke H.G."/>
            <person name="Brambilla E."/>
            <person name="Klenk H.-P."/>
            <person name="Eisen J.A."/>
        </authorList>
    </citation>
    <scope>NUCLEOTIDE SEQUENCE [LARGE SCALE GENOMIC DNA]</scope>
    <source>
        <strain evidence="2">DSM 16823 / RW262 / RW262</strain>
    </source>
</reference>
<dbReference type="STRING" id="755732.Fluta_3959"/>
<keyword evidence="2" id="KW-1185">Reference proteome</keyword>
<proteinExistence type="predicted"/>
<dbReference type="InterPro" id="IPR036770">
    <property type="entry name" value="Ankyrin_rpt-contain_sf"/>
</dbReference>
<dbReference type="KEGG" id="fte:Fluta_3959"/>
<dbReference type="AlphaFoldDB" id="F2IHW4"/>
<protein>
    <submittedName>
        <fullName evidence="1">Uncharacterized protein</fullName>
    </submittedName>
</protein>
<organism evidence="1 2">
    <name type="scientific">Fluviicola taffensis (strain DSM 16823 / NCIMB 13979 / RW262)</name>
    <dbReference type="NCBI Taxonomy" id="755732"/>
    <lineage>
        <taxon>Bacteria</taxon>
        <taxon>Pseudomonadati</taxon>
        <taxon>Bacteroidota</taxon>
        <taxon>Flavobacteriia</taxon>
        <taxon>Flavobacteriales</taxon>
        <taxon>Crocinitomicaceae</taxon>
        <taxon>Fluviicola</taxon>
    </lineage>
</organism>
<dbReference type="EMBL" id="CP002542">
    <property type="protein sequence ID" value="AEA45923.1"/>
    <property type="molecule type" value="Genomic_DNA"/>
</dbReference>
<dbReference type="HOGENOM" id="CLU_1376383_0_0_10"/>